<evidence type="ECO:0000256" key="3">
    <source>
        <dbReference type="ARBA" id="ARBA00005667"/>
    </source>
</evidence>
<evidence type="ECO:0000256" key="15">
    <source>
        <dbReference type="SAM" id="Phobius"/>
    </source>
</evidence>
<dbReference type="GO" id="GO:0005743">
    <property type="term" value="C:mitochondrial inner membrane"/>
    <property type="evidence" value="ECO:0007669"/>
    <property type="project" value="UniProtKB-SubCell"/>
</dbReference>
<dbReference type="GeneID" id="114249428"/>
<dbReference type="GO" id="GO:0032981">
    <property type="term" value="P:mitochondrial respiratory chain complex I assembly"/>
    <property type="evidence" value="ECO:0007669"/>
    <property type="project" value="TreeGrafter"/>
</dbReference>
<evidence type="ECO:0000256" key="10">
    <source>
        <dbReference type="ARBA" id="ARBA00022989"/>
    </source>
</evidence>
<evidence type="ECO:0000256" key="9">
    <source>
        <dbReference type="ARBA" id="ARBA00022982"/>
    </source>
</evidence>
<evidence type="ECO:0000256" key="12">
    <source>
        <dbReference type="ARBA" id="ARBA00023136"/>
    </source>
</evidence>
<evidence type="ECO:0000256" key="11">
    <source>
        <dbReference type="ARBA" id="ARBA00023128"/>
    </source>
</evidence>
<evidence type="ECO:0000256" key="6">
    <source>
        <dbReference type="ARBA" id="ARBA00022660"/>
    </source>
</evidence>
<dbReference type="RefSeq" id="XP_028038813.1">
    <property type="nucleotide sequence ID" value="XM_028183012.1"/>
</dbReference>
<evidence type="ECO:0000313" key="19">
    <source>
        <dbReference type="RefSeq" id="XP_028038812.1"/>
    </source>
</evidence>
<keyword evidence="12 15" id="KW-0472">Membrane</keyword>
<evidence type="ECO:0000313" key="18">
    <source>
        <dbReference type="RefSeq" id="XP_028038811.1"/>
    </source>
</evidence>
<evidence type="ECO:0000313" key="20">
    <source>
        <dbReference type="RefSeq" id="XP_028038813.1"/>
    </source>
</evidence>
<keyword evidence="7 15" id="KW-0812">Transmembrane</keyword>
<keyword evidence="9" id="KW-0249">Electron transport</keyword>
<dbReference type="Pfam" id="PF08122">
    <property type="entry name" value="NDUF_B12"/>
    <property type="match status" value="1"/>
</dbReference>
<keyword evidence="16" id="KW-1185">Reference proteome</keyword>
<dbReference type="GO" id="GO:0022900">
    <property type="term" value="P:electron transport chain"/>
    <property type="evidence" value="ECO:0007669"/>
    <property type="project" value="InterPro"/>
</dbReference>
<comment type="function">
    <text evidence="1">Accessory subunit of the mitochondrial membrane respiratory chain NADH dehydrogenase (Complex I), that is believed not to be involved in catalysis. Complex I functions in the transfer of electrons from NADH to the respiratory chain. The immediate electron acceptor for the enzyme is believed to be ubiquinone.</text>
</comment>
<dbReference type="Proteomes" id="UP000504629">
    <property type="component" value="Unplaced"/>
</dbReference>
<evidence type="ECO:0000256" key="1">
    <source>
        <dbReference type="ARBA" id="ARBA00003195"/>
    </source>
</evidence>
<keyword evidence="8" id="KW-0999">Mitochondrion inner membrane</keyword>
<evidence type="ECO:0000256" key="4">
    <source>
        <dbReference type="ARBA" id="ARBA00018680"/>
    </source>
</evidence>
<evidence type="ECO:0000256" key="2">
    <source>
        <dbReference type="ARBA" id="ARBA00004298"/>
    </source>
</evidence>
<dbReference type="AlphaFoldDB" id="A0A6J2K945"/>
<proteinExistence type="inferred from homology"/>
<dbReference type="RefSeq" id="XP_028038811.1">
    <property type="nucleotide sequence ID" value="XM_028183010.1"/>
</dbReference>
<dbReference type="RefSeq" id="XP_028038812.1">
    <property type="nucleotide sequence ID" value="XM_028183011.1"/>
</dbReference>
<dbReference type="RefSeq" id="XP_028038810.1">
    <property type="nucleotide sequence ID" value="XM_028183009.1"/>
</dbReference>
<dbReference type="PANTHER" id="PTHR15082:SF2">
    <property type="entry name" value="NADH DEHYDROGENASE [UBIQUINONE] 1 BETA SUBCOMPLEX SUBUNIT 3"/>
    <property type="match status" value="1"/>
</dbReference>
<gene>
    <name evidence="17 18 19 20" type="primary">LOC114249428</name>
</gene>
<keyword evidence="6" id="KW-0679">Respiratory chain</keyword>
<accession>A0A6J2K945</accession>
<keyword evidence="10 15" id="KW-1133">Transmembrane helix</keyword>
<dbReference type="SMR" id="A0A6J2K945"/>
<evidence type="ECO:0000256" key="8">
    <source>
        <dbReference type="ARBA" id="ARBA00022792"/>
    </source>
</evidence>
<dbReference type="CTD" id="37466"/>
<dbReference type="InterPro" id="IPR012576">
    <property type="entry name" value="NDUFB3"/>
</dbReference>
<evidence type="ECO:0000256" key="5">
    <source>
        <dbReference type="ARBA" id="ARBA00022448"/>
    </source>
</evidence>
<comment type="subcellular location">
    <subcellularLocation>
        <location evidence="2">Mitochondrion inner membrane</location>
        <topology evidence="2">Single-pass membrane protein</topology>
        <orientation evidence="2">Matrix side</orientation>
    </subcellularLocation>
</comment>
<comment type="similarity">
    <text evidence="3">Belongs to the complex I NDUFB3 subunit family.</text>
</comment>
<evidence type="ECO:0000256" key="7">
    <source>
        <dbReference type="ARBA" id="ARBA00022692"/>
    </source>
</evidence>
<sequence>MGGHGHGPPYTVPHYSQFTVKGIPQLDELEKALAVKGLKDPWIRNEAWRYHPGFGTRWQRARKFFFRGFPIGLGLTVITVALDKFMGGGEHGHGHGHEGEH</sequence>
<evidence type="ECO:0000313" key="17">
    <source>
        <dbReference type="RefSeq" id="XP_028038810.1"/>
    </source>
</evidence>
<organism evidence="16 18">
    <name type="scientific">Bombyx mandarina</name>
    <name type="common">Wild silk moth</name>
    <name type="synonym">Wild silkworm</name>
    <dbReference type="NCBI Taxonomy" id="7092"/>
    <lineage>
        <taxon>Eukaryota</taxon>
        <taxon>Metazoa</taxon>
        <taxon>Ecdysozoa</taxon>
        <taxon>Arthropoda</taxon>
        <taxon>Hexapoda</taxon>
        <taxon>Insecta</taxon>
        <taxon>Pterygota</taxon>
        <taxon>Neoptera</taxon>
        <taxon>Endopterygota</taxon>
        <taxon>Lepidoptera</taxon>
        <taxon>Glossata</taxon>
        <taxon>Ditrysia</taxon>
        <taxon>Bombycoidea</taxon>
        <taxon>Bombycidae</taxon>
        <taxon>Bombycinae</taxon>
        <taxon>Bombyx</taxon>
    </lineage>
</organism>
<protein>
    <recommendedName>
        <fullName evidence="4">NADH dehydrogenase [ubiquinone] 1 beta subcomplex subunit 3</fullName>
    </recommendedName>
    <alternativeName>
        <fullName evidence="13">Complex I-B12</fullName>
    </alternativeName>
    <alternativeName>
        <fullName evidence="14">NADH-ubiquinone oxidoreductase B12 subunit</fullName>
    </alternativeName>
</protein>
<keyword evidence="5" id="KW-0813">Transport</keyword>
<name>A0A6J2K945_BOMMA</name>
<dbReference type="OrthoDB" id="521512at2759"/>
<dbReference type="KEGG" id="bman:114249428"/>
<feature type="transmembrane region" description="Helical" evidence="15">
    <location>
        <begin position="64"/>
        <end position="82"/>
    </location>
</feature>
<evidence type="ECO:0000256" key="14">
    <source>
        <dbReference type="ARBA" id="ARBA00032688"/>
    </source>
</evidence>
<reference evidence="17 18" key="1">
    <citation type="submission" date="2025-04" db="UniProtKB">
        <authorList>
            <consortium name="RefSeq"/>
        </authorList>
    </citation>
    <scope>IDENTIFICATION</scope>
    <source>
        <tissue evidence="17 18">Silk gland</tissue>
    </source>
</reference>
<evidence type="ECO:0000256" key="13">
    <source>
        <dbReference type="ARBA" id="ARBA00030217"/>
    </source>
</evidence>
<keyword evidence="11" id="KW-0496">Mitochondrion</keyword>
<evidence type="ECO:0000313" key="16">
    <source>
        <dbReference type="Proteomes" id="UP000504629"/>
    </source>
</evidence>
<dbReference type="PANTHER" id="PTHR15082">
    <property type="entry name" value="NADH-UBIQUINONE OXIDOREDUCTASE B12 SUBUNIT"/>
    <property type="match status" value="1"/>
</dbReference>